<keyword evidence="2" id="KW-0540">Nuclease</keyword>
<accession>A0AAU9IXA2</accession>
<comment type="caution">
    <text evidence="9">The sequence shown here is derived from an EMBL/GenBank/DDBJ whole genome shotgun (WGS) entry which is preliminary data.</text>
</comment>
<protein>
    <submittedName>
        <fullName evidence="9">Uncharacterized protein</fullName>
    </submittedName>
</protein>
<evidence type="ECO:0000256" key="7">
    <source>
        <dbReference type="ARBA" id="ARBA00023180"/>
    </source>
</evidence>
<dbReference type="Gene3D" id="1.10.575.10">
    <property type="entry name" value="P1 Nuclease"/>
    <property type="match status" value="1"/>
</dbReference>
<evidence type="ECO:0000313" key="9">
    <source>
        <dbReference type="EMBL" id="CAG9316770.1"/>
    </source>
</evidence>
<dbReference type="Pfam" id="PF02265">
    <property type="entry name" value="S1-P1_nuclease"/>
    <property type="match status" value="1"/>
</dbReference>
<evidence type="ECO:0000256" key="8">
    <source>
        <dbReference type="SAM" id="SignalP"/>
    </source>
</evidence>
<dbReference type="EMBL" id="CAJZBQ010000016">
    <property type="protein sequence ID" value="CAG9316770.1"/>
    <property type="molecule type" value="Genomic_DNA"/>
</dbReference>
<reference evidence="9" key="1">
    <citation type="submission" date="2021-09" db="EMBL/GenBank/DDBJ databases">
        <authorList>
            <consortium name="AG Swart"/>
            <person name="Singh M."/>
            <person name="Singh A."/>
            <person name="Seah K."/>
            <person name="Emmerich C."/>
        </authorList>
    </citation>
    <scope>NUCLEOTIDE SEQUENCE</scope>
    <source>
        <strain evidence="9">ATCC30299</strain>
    </source>
</reference>
<dbReference type="AlphaFoldDB" id="A0AAU9IXA2"/>
<dbReference type="GO" id="GO:0004519">
    <property type="term" value="F:endonuclease activity"/>
    <property type="evidence" value="ECO:0007669"/>
    <property type="project" value="UniProtKB-KW"/>
</dbReference>
<proteinExistence type="inferred from homology"/>
<dbReference type="GO" id="GO:0016788">
    <property type="term" value="F:hydrolase activity, acting on ester bonds"/>
    <property type="evidence" value="ECO:0007669"/>
    <property type="project" value="InterPro"/>
</dbReference>
<dbReference type="InterPro" id="IPR008947">
    <property type="entry name" value="PLipase_C/P1_nuclease_dom_sf"/>
</dbReference>
<dbReference type="SUPFAM" id="SSF48537">
    <property type="entry name" value="Phospholipase C/P1 nuclease"/>
    <property type="match status" value="1"/>
</dbReference>
<name>A0AAU9IXA2_9CILI</name>
<sequence length="296" mass="33305">MNMKFSILICLLGVSTAWWCNGHMVTAMIAQLDLQANYPEVFEQANQILAPLNGVLTHGLSNSFVETACWADDLKTYKFEISNDWHYIDKPYNVDGLLNATAPTTNNIIWAISQAMSTLRQVNSTSSPLEASMQLRYLIHWLGDLHQPLHATQRFTVTQQSGDAGGNFFKIYYSENPQVNNLHKLWDWALGTIGDDCPRPLSSSCWTEITGYAKAIMDDYPRDKLASYLMYTSTSDWSLQSFRSAVDYVYSDIEQGKSPTTAYVLRGKPIAQRQLALGGYRLADLLKSLYANPNNS</sequence>
<evidence type="ECO:0000256" key="6">
    <source>
        <dbReference type="ARBA" id="ARBA00023157"/>
    </source>
</evidence>
<evidence type="ECO:0000256" key="3">
    <source>
        <dbReference type="ARBA" id="ARBA00022723"/>
    </source>
</evidence>
<feature type="signal peptide" evidence="8">
    <location>
        <begin position="1"/>
        <end position="17"/>
    </location>
</feature>
<keyword evidence="3" id="KW-0479">Metal-binding</keyword>
<gene>
    <name evidence="9" type="ORF">BSTOLATCC_MIC16872</name>
</gene>
<keyword evidence="7" id="KW-0325">Glycoprotein</keyword>
<evidence type="ECO:0000313" key="10">
    <source>
        <dbReference type="Proteomes" id="UP001162131"/>
    </source>
</evidence>
<evidence type="ECO:0000256" key="5">
    <source>
        <dbReference type="ARBA" id="ARBA00022801"/>
    </source>
</evidence>
<keyword evidence="8" id="KW-0732">Signal</keyword>
<keyword evidence="5" id="KW-0378">Hydrolase</keyword>
<dbReference type="CDD" id="cd11010">
    <property type="entry name" value="S1-P1_nuclease"/>
    <property type="match status" value="1"/>
</dbReference>
<comment type="similarity">
    <text evidence="1">Belongs to the nuclease type I family.</text>
</comment>
<dbReference type="GO" id="GO:0003676">
    <property type="term" value="F:nucleic acid binding"/>
    <property type="evidence" value="ECO:0007669"/>
    <property type="project" value="InterPro"/>
</dbReference>
<dbReference type="PANTHER" id="PTHR33146">
    <property type="entry name" value="ENDONUCLEASE 4"/>
    <property type="match status" value="1"/>
</dbReference>
<keyword evidence="10" id="KW-1185">Reference proteome</keyword>
<feature type="chain" id="PRO_5043605722" evidence="8">
    <location>
        <begin position="18"/>
        <end position="296"/>
    </location>
</feature>
<evidence type="ECO:0000256" key="1">
    <source>
        <dbReference type="ARBA" id="ARBA00009547"/>
    </source>
</evidence>
<dbReference type="GO" id="GO:0046872">
    <property type="term" value="F:metal ion binding"/>
    <property type="evidence" value="ECO:0007669"/>
    <property type="project" value="UniProtKB-KW"/>
</dbReference>
<keyword evidence="4" id="KW-0255">Endonuclease</keyword>
<organism evidence="9 10">
    <name type="scientific">Blepharisma stoltei</name>
    <dbReference type="NCBI Taxonomy" id="1481888"/>
    <lineage>
        <taxon>Eukaryota</taxon>
        <taxon>Sar</taxon>
        <taxon>Alveolata</taxon>
        <taxon>Ciliophora</taxon>
        <taxon>Postciliodesmatophora</taxon>
        <taxon>Heterotrichea</taxon>
        <taxon>Heterotrichida</taxon>
        <taxon>Blepharismidae</taxon>
        <taxon>Blepharisma</taxon>
    </lineage>
</organism>
<dbReference type="PANTHER" id="PTHR33146:SF10">
    <property type="entry name" value="STRAND-SPECIFIC NUCLEASE, PUTATIVE-RELATED"/>
    <property type="match status" value="1"/>
</dbReference>
<dbReference type="InterPro" id="IPR003154">
    <property type="entry name" value="S1/P1nuclease"/>
</dbReference>
<evidence type="ECO:0000256" key="4">
    <source>
        <dbReference type="ARBA" id="ARBA00022759"/>
    </source>
</evidence>
<dbReference type="Proteomes" id="UP001162131">
    <property type="component" value="Unassembled WGS sequence"/>
</dbReference>
<keyword evidence="6" id="KW-1015">Disulfide bond</keyword>
<dbReference type="GO" id="GO:0006308">
    <property type="term" value="P:DNA catabolic process"/>
    <property type="evidence" value="ECO:0007669"/>
    <property type="project" value="InterPro"/>
</dbReference>
<evidence type="ECO:0000256" key="2">
    <source>
        <dbReference type="ARBA" id="ARBA00022722"/>
    </source>
</evidence>